<dbReference type="EMBL" id="CADEPM010000001">
    <property type="protein sequence ID" value="CAB3396885.1"/>
    <property type="molecule type" value="Genomic_DNA"/>
</dbReference>
<evidence type="ECO:0000256" key="3">
    <source>
        <dbReference type="ARBA" id="ARBA00022692"/>
    </source>
</evidence>
<proteinExistence type="inferred from homology"/>
<evidence type="ECO:0000256" key="5">
    <source>
        <dbReference type="ARBA" id="ARBA00023136"/>
    </source>
</evidence>
<dbReference type="InterPro" id="IPR050920">
    <property type="entry name" value="Nematode_rcpt-like_delta"/>
</dbReference>
<keyword evidence="8" id="KW-1185">Reference proteome</keyword>
<feature type="transmembrane region" description="Helical" evidence="6">
    <location>
        <begin position="245"/>
        <end position="271"/>
    </location>
</feature>
<protein>
    <recommendedName>
        <fullName evidence="9">G-protein coupled receptors family 1 profile domain-containing protein</fullName>
    </recommendedName>
</protein>
<dbReference type="SUPFAM" id="SSF81321">
    <property type="entry name" value="Family A G protein-coupled receptor-like"/>
    <property type="match status" value="1"/>
</dbReference>
<feature type="transmembrane region" description="Helical" evidence="6">
    <location>
        <begin position="109"/>
        <end position="135"/>
    </location>
</feature>
<dbReference type="AlphaFoldDB" id="A0A8S1EA28"/>
<dbReference type="Pfam" id="PF10317">
    <property type="entry name" value="7TM_GPCR_Srd"/>
    <property type="match status" value="2"/>
</dbReference>
<gene>
    <name evidence="7" type="ORF">CBOVIS_LOCUS380</name>
</gene>
<evidence type="ECO:0008006" key="9">
    <source>
        <dbReference type="Google" id="ProtNLM"/>
    </source>
</evidence>
<comment type="similarity">
    <text evidence="2">Belongs to the nematode receptor-like protein srd family.</text>
</comment>
<reference evidence="7 8" key="1">
    <citation type="submission" date="2020-04" db="EMBL/GenBank/DDBJ databases">
        <authorList>
            <person name="Laetsch R D."/>
            <person name="Stevens L."/>
            <person name="Kumar S."/>
            <person name="Blaxter L. M."/>
        </authorList>
    </citation>
    <scope>NUCLEOTIDE SEQUENCE [LARGE SCALE GENOMIC DNA]</scope>
</reference>
<keyword evidence="5 6" id="KW-0472">Membrane</keyword>
<accession>A0A8S1EA28</accession>
<evidence type="ECO:0000256" key="6">
    <source>
        <dbReference type="SAM" id="Phobius"/>
    </source>
</evidence>
<evidence type="ECO:0000313" key="8">
    <source>
        <dbReference type="Proteomes" id="UP000494206"/>
    </source>
</evidence>
<dbReference type="PANTHER" id="PTHR22945">
    <property type="entry name" value="SERPENTINE RECEPTOR, CLASS D DELTA"/>
    <property type="match status" value="1"/>
</dbReference>
<feature type="transmembrane region" description="Helical" evidence="6">
    <location>
        <begin position="190"/>
        <end position="212"/>
    </location>
</feature>
<evidence type="ECO:0000313" key="7">
    <source>
        <dbReference type="EMBL" id="CAB3396885.1"/>
    </source>
</evidence>
<evidence type="ECO:0000256" key="2">
    <source>
        <dbReference type="ARBA" id="ARBA00009166"/>
    </source>
</evidence>
<comment type="caution">
    <text evidence="7">The sequence shown here is derived from an EMBL/GenBank/DDBJ whole genome shotgun (WGS) entry which is preliminary data.</text>
</comment>
<dbReference type="InterPro" id="IPR019421">
    <property type="entry name" value="7TM_GPCR_serpentine_rcpt_Srd"/>
</dbReference>
<dbReference type="GO" id="GO:0016020">
    <property type="term" value="C:membrane"/>
    <property type="evidence" value="ECO:0007669"/>
    <property type="project" value="UniProtKB-SubCell"/>
</dbReference>
<keyword evidence="4 6" id="KW-1133">Transmembrane helix</keyword>
<dbReference type="Proteomes" id="UP000494206">
    <property type="component" value="Unassembled WGS sequence"/>
</dbReference>
<dbReference type="OrthoDB" id="5866685at2759"/>
<evidence type="ECO:0000256" key="4">
    <source>
        <dbReference type="ARBA" id="ARBA00022989"/>
    </source>
</evidence>
<keyword evidence="3 6" id="KW-0812">Transmembrane</keyword>
<name>A0A8S1EA28_9PELO</name>
<dbReference type="PANTHER" id="PTHR22945:SF10">
    <property type="entry name" value="SERPENTINE RECEPTOR CLASS DELTA-33"/>
    <property type="match status" value="1"/>
</dbReference>
<feature type="transmembrane region" description="Helical" evidence="6">
    <location>
        <begin position="26"/>
        <end position="50"/>
    </location>
</feature>
<evidence type="ECO:0000256" key="1">
    <source>
        <dbReference type="ARBA" id="ARBA00004141"/>
    </source>
</evidence>
<organism evidence="7 8">
    <name type="scientific">Caenorhabditis bovis</name>
    <dbReference type="NCBI Taxonomy" id="2654633"/>
    <lineage>
        <taxon>Eukaryota</taxon>
        <taxon>Metazoa</taxon>
        <taxon>Ecdysozoa</taxon>
        <taxon>Nematoda</taxon>
        <taxon>Chromadorea</taxon>
        <taxon>Rhabditida</taxon>
        <taxon>Rhabditina</taxon>
        <taxon>Rhabditomorpha</taxon>
        <taxon>Rhabditoidea</taxon>
        <taxon>Rhabditidae</taxon>
        <taxon>Peloderinae</taxon>
        <taxon>Caenorhabditis</taxon>
    </lineage>
</organism>
<sequence>MDILRRLAFICSPFVGDSYMNTGDCIFVIVLTILVIIGISLNLALLYMIVFKSPPTLTPYRIFLANTTISQLLLSITSFIGQPRVLATPTHTIVIYLGPVQYLGEWLSYMVYLSSLHFSLNSFISLMLSMIYRYNSVKHRKFSSPQCYCICLAGYSYCLILLLSCAQIEVSRDEIINEPIVGNIVPDYRQYNMINLLIFISLITIGLIPIYVALTIQSIFPIASVFPSVFLYGLSQAKIIETGLYSYFIVPCITICTIVDPVVTAICVIPYRRFILKIC</sequence>
<comment type="subcellular location">
    <subcellularLocation>
        <location evidence="1">Membrane</location>
        <topology evidence="1">Multi-pass membrane protein</topology>
    </subcellularLocation>
</comment>